<reference evidence="1" key="1">
    <citation type="journal article" date="2016" name="Proc. Natl. Acad. Sci. U.S.A.">
        <title>Lipid metabolic changes in an early divergent fungus govern the establishment of a mutualistic symbiosis with endobacteria.</title>
        <authorList>
            <person name="Lastovetsky O.A."/>
            <person name="Gaspar M.L."/>
            <person name="Mondo S.J."/>
            <person name="LaButti K.M."/>
            <person name="Sandor L."/>
            <person name="Grigoriev I.V."/>
            <person name="Henry S.A."/>
            <person name="Pawlowska T.E."/>
        </authorList>
    </citation>
    <scope>NUCLEOTIDE SEQUENCE [LARGE SCALE GENOMIC DNA]</scope>
    <source>
        <strain evidence="1">ATCC 52814</strain>
    </source>
</reference>
<gene>
    <name evidence="1" type="ORF">BCV72DRAFT_330216</name>
</gene>
<sequence length="98" mass="11630">MPILTIQNITDRLCQNFPELQVTSRTIATYMKKKCHLTYKRIHSQLHQRNTPDTITKRQDEVISWKMEGIDFMGGNVYLLTKGFNQNMHRLYGERSRT</sequence>
<proteinExistence type="predicted"/>
<dbReference type="Proteomes" id="UP000242414">
    <property type="component" value="Unassembled WGS sequence"/>
</dbReference>
<organism evidence="1">
    <name type="scientific">Rhizopus microsporus var. microsporus</name>
    <dbReference type="NCBI Taxonomy" id="86635"/>
    <lineage>
        <taxon>Eukaryota</taxon>
        <taxon>Fungi</taxon>
        <taxon>Fungi incertae sedis</taxon>
        <taxon>Mucoromycota</taxon>
        <taxon>Mucoromycotina</taxon>
        <taxon>Mucoromycetes</taxon>
        <taxon>Mucorales</taxon>
        <taxon>Mucorineae</taxon>
        <taxon>Rhizopodaceae</taxon>
        <taxon>Rhizopus</taxon>
    </lineage>
</organism>
<name>A0A1X0R130_RHIZD</name>
<dbReference type="VEuPathDB" id="FungiDB:BCV72DRAFT_330216"/>
<accession>A0A1X0R130</accession>
<evidence type="ECO:0000313" key="1">
    <source>
        <dbReference type="EMBL" id="ORE05709.1"/>
    </source>
</evidence>
<protein>
    <submittedName>
        <fullName evidence="1">Uncharacterized protein</fullName>
    </submittedName>
</protein>
<dbReference type="EMBL" id="KV921938">
    <property type="protein sequence ID" value="ORE05709.1"/>
    <property type="molecule type" value="Genomic_DNA"/>
</dbReference>
<dbReference type="AlphaFoldDB" id="A0A1X0R130"/>